<evidence type="ECO:0000313" key="3">
    <source>
        <dbReference type="EMBL" id="MDV6299339.1"/>
    </source>
</evidence>
<dbReference type="InterPro" id="IPR026004">
    <property type="entry name" value="Septum_form"/>
</dbReference>
<organism evidence="3 4">
    <name type="scientific">Dietzia maris</name>
    <dbReference type="NCBI Taxonomy" id="37915"/>
    <lineage>
        <taxon>Bacteria</taxon>
        <taxon>Bacillati</taxon>
        <taxon>Actinomycetota</taxon>
        <taxon>Actinomycetes</taxon>
        <taxon>Mycobacteriales</taxon>
        <taxon>Dietziaceae</taxon>
        <taxon>Dietzia</taxon>
    </lineage>
</organism>
<proteinExistence type="predicted"/>
<evidence type="ECO:0000259" key="2">
    <source>
        <dbReference type="Pfam" id="PF13845"/>
    </source>
</evidence>
<feature type="domain" description="Septum formation-related" evidence="2">
    <location>
        <begin position="76"/>
        <end position="304"/>
    </location>
</feature>
<sequence length="372" mass="38283">MTTSTRSSRRGRSLLRTRGAVMASLLAILSGGAVTGALMASAINDPNSSRAERIAAVVPQVDPRTLSGPAYAEAAPGTCLTWSLDAADRVTSFDTVDCAEPHRFEVAARIDLSEVPGFGEGAPLPVSAELAPVGTERCLPLISRYADGREVDPDGRFTGLVVPPSEEGWDKGDRSVLCGVAAAELDGRSALSTGTFAEADQHRRWDPGTCLGFTDEGLPGATTPCSEDHSIEIVADVDVSAVFPEGPVPPDPRQQSELTADACREAGVAYLGDAEALRRTTLISTLVNPISEVSWQTGSRTVNCGLMKAAEPGPFAVLRGSARQGVLVDGATPVAPTTTQIPPPGQPPGGVPGAPTDTGQGTVSVPVPGGTP</sequence>
<feature type="region of interest" description="Disordered" evidence="1">
    <location>
        <begin position="333"/>
        <end position="372"/>
    </location>
</feature>
<evidence type="ECO:0000313" key="4">
    <source>
        <dbReference type="Proteomes" id="UP001185873"/>
    </source>
</evidence>
<evidence type="ECO:0000256" key="1">
    <source>
        <dbReference type="SAM" id="MobiDB-lite"/>
    </source>
</evidence>
<reference evidence="3" key="1">
    <citation type="submission" date="2023-10" db="EMBL/GenBank/DDBJ databases">
        <title>Development of a sustainable strategy for remediation of hydrocarbon-contaminated territories based on the waste exchange concept.</title>
        <authorList>
            <person name="Krivoruchko A."/>
        </authorList>
    </citation>
    <scope>NUCLEOTIDE SEQUENCE</scope>
    <source>
        <strain evidence="3">IEGM 1175</strain>
    </source>
</reference>
<accession>A0AAE4U5U4</accession>
<feature type="compositionally biased region" description="Pro residues" evidence="1">
    <location>
        <begin position="341"/>
        <end position="350"/>
    </location>
</feature>
<dbReference type="Pfam" id="PF13845">
    <property type="entry name" value="Septum_form"/>
    <property type="match status" value="1"/>
</dbReference>
<protein>
    <submittedName>
        <fullName evidence="3">Septum formation family protein</fullName>
    </submittedName>
</protein>
<dbReference type="EMBL" id="JAWLKJ010000002">
    <property type="protein sequence ID" value="MDV6299339.1"/>
    <property type="molecule type" value="Genomic_DNA"/>
</dbReference>
<comment type="caution">
    <text evidence="3">The sequence shown here is derived from an EMBL/GenBank/DDBJ whole genome shotgun (WGS) entry which is preliminary data.</text>
</comment>
<name>A0AAE4U5U4_9ACTN</name>
<dbReference type="RefSeq" id="WP_256820814.1">
    <property type="nucleotide sequence ID" value="NZ_JAWLKJ010000002.1"/>
</dbReference>
<dbReference type="AlphaFoldDB" id="A0AAE4U5U4"/>
<dbReference type="Proteomes" id="UP001185873">
    <property type="component" value="Unassembled WGS sequence"/>
</dbReference>
<gene>
    <name evidence="3" type="ORF">R3P82_09440</name>
</gene>